<dbReference type="Pfam" id="PF06114">
    <property type="entry name" value="Peptidase_M78"/>
    <property type="match status" value="1"/>
</dbReference>
<dbReference type="EMBL" id="ACBX02000035">
    <property type="protein sequence ID" value="EFB34495.1"/>
    <property type="molecule type" value="Genomic_DNA"/>
</dbReference>
<keyword evidence="3" id="KW-1185">Reference proteome</keyword>
<organism evidence="2 3">
    <name type="scientific">Segatella copri DSM 18205</name>
    <dbReference type="NCBI Taxonomy" id="537011"/>
    <lineage>
        <taxon>Bacteria</taxon>
        <taxon>Pseudomonadati</taxon>
        <taxon>Bacteroidota</taxon>
        <taxon>Bacteroidia</taxon>
        <taxon>Bacteroidales</taxon>
        <taxon>Prevotellaceae</taxon>
        <taxon>Segatella</taxon>
    </lineage>
</organism>
<dbReference type="PANTHER" id="PTHR43236">
    <property type="entry name" value="ANTITOXIN HIGA1"/>
    <property type="match status" value="1"/>
</dbReference>
<evidence type="ECO:0000259" key="1">
    <source>
        <dbReference type="Pfam" id="PF06114"/>
    </source>
</evidence>
<dbReference type="InterPro" id="IPR052345">
    <property type="entry name" value="Rad_response_metalloprotease"/>
</dbReference>
<protein>
    <submittedName>
        <fullName evidence="2">Toxin-antitoxin system, toxin component</fullName>
    </submittedName>
</protein>
<dbReference type="GeneID" id="69850354"/>
<reference evidence="2" key="1">
    <citation type="submission" date="2009-11" db="EMBL/GenBank/DDBJ databases">
        <authorList>
            <person name="Weinstock G."/>
            <person name="Sodergren E."/>
            <person name="Clifton S."/>
            <person name="Fulton L."/>
            <person name="Fulton B."/>
            <person name="Courtney L."/>
            <person name="Fronick C."/>
            <person name="Harrison M."/>
            <person name="Strong C."/>
            <person name="Farmer C."/>
            <person name="Delahaunty K."/>
            <person name="Markovic C."/>
            <person name="Hall O."/>
            <person name="Minx P."/>
            <person name="Tomlinson C."/>
            <person name="Mitreva M."/>
            <person name="Nelson J."/>
            <person name="Hou S."/>
            <person name="Wollam A."/>
            <person name="Pepin K.H."/>
            <person name="Johnson M."/>
            <person name="Bhonagiri V."/>
            <person name="Nash W.E."/>
            <person name="Warren W."/>
            <person name="Chinwalla A."/>
            <person name="Mardis E.R."/>
            <person name="Wilson R.K."/>
        </authorList>
    </citation>
    <scope>NUCLEOTIDE SEQUENCE [LARGE SCALE GENOMIC DNA]</scope>
    <source>
        <strain evidence="2">DSM 18205</strain>
    </source>
</reference>
<comment type="caution">
    <text evidence="2">The sequence shown here is derived from an EMBL/GenBank/DDBJ whole genome shotgun (WGS) entry which is preliminary data.</text>
</comment>
<gene>
    <name evidence="2" type="ORF">PREVCOP_05929</name>
</gene>
<dbReference type="OrthoDB" id="9794834at2"/>
<dbReference type="AlphaFoldDB" id="D1PFC2"/>
<evidence type="ECO:0000313" key="2">
    <source>
        <dbReference type="EMBL" id="EFB34495.1"/>
    </source>
</evidence>
<dbReference type="Proteomes" id="UP000004477">
    <property type="component" value="Unassembled WGS sequence"/>
</dbReference>
<dbReference type="PANTHER" id="PTHR43236:SF1">
    <property type="entry name" value="BLL7220 PROTEIN"/>
    <property type="match status" value="1"/>
</dbReference>
<dbReference type="RefSeq" id="WP_006848611.1">
    <property type="nucleotide sequence ID" value="NZ_CP085933.1"/>
</dbReference>
<sequence>MAINVSGAILSLANELAERYEAPIPLLEIAEEELIRVICDDYGAMTFDGLTWFEAETDEFFIHLNTNKLKGNYPKSVKGRFTLAHELGHYFIPYHRLGLMNGELKPHGSVNFLTNQGAWQLERDADAFASNLLMPTIYVKQLIKGRCFDFGLIEEIAETFQVSKSAAALRFADIGNTPIMVVYAIDGKIQWVSRSEDFPFWRLRNGNGKGDRVPENTVMGTYFYEHDNSDCRQEETVFAGDCFDTKREEDNDMEFFEWCIEHQNKAFSVFWEQ</sequence>
<accession>D1PFC2</accession>
<dbReference type="STRING" id="537011.PREVCOP_05929"/>
<dbReference type="Gene3D" id="1.10.10.2910">
    <property type="match status" value="1"/>
</dbReference>
<evidence type="ECO:0000313" key="3">
    <source>
        <dbReference type="Proteomes" id="UP000004477"/>
    </source>
</evidence>
<proteinExistence type="predicted"/>
<dbReference type="PaxDb" id="537011-PREVCOP_05929"/>
<name>D1PFC2_9BACT</name>
<dbReference type="HOGENOM" id="CLU_1053128_0_0_10"/>
<dbReference type="InterPro" id="IPR010359">
    <property type="entry name" value="IrrE_HExxH"/>
</dbReference>
<feature type="domain" description="IrrE N-terminal-like" evidence="1">
    <location>
        <begin position="80"/>
        <end position="170"/>
    </location>
</feature>